<feature type="domain" description="ORC5 lid" evidence="9">
    <location>
        <begin position="197"/>
        <end position="241"/>
    </location>
</feature>
<feature type="domain" description="Origin recognition complex subunit 5 C-terminal" evidence="8">
    <location>
        <begin position="290"/>
        <end position="420"/>
    </location>
</feature>
<evidence type="ECO:0000313" key="11">
    <source>
        <dbReference type="Proteomes" id="UP001461498"/>
    </source>
</evidence>
<organism evidence="10 11">
    <name type="scientific">Rhynocoris fuscipes</name>
    <dbReference type="NCBI Taxonomy" id="488301"/>
    <lineage>
        <taxon>Eukaryota</taxon>
        <taxon>Metazoa</taxon>
        <taxon>Ecdysozoa</taxon>
        <taxon>Arthropoda</taxon>
        <taxon>Hexapoda</taxon>
        <taxon>Insecta</taxon>
        <taxon>Pterygota</taxon>
        <taxon>Neoptera</taxon>
        <taxon>Paraneoptera</taxon>
        <taxon>Hemiptera</taxon>
        <taxon>Heteroptera</taxon>
        <taxon>Panheteroptera</taxon>
        <taxon>Cimicomorpha</taxon>
        <taxon>Reduviidae</taxon>
        <taxon>Harpactorinae</taxon>
        <taxon>Harpactorini</taxon>
        <taxon>Rhynocoris</taxon>
    </lineage>
</organism>
<keyword evidence="3" id="KW-0235">DNA replication</keyword>
<dbReference type="GO" id="GO:0006270">
    <property type="term" value="P:DNA replication initiation"/>
    <property type="evidence" value="ECO:0007669"/>
    <property type="project" value="TreeGrafter"/>
</dbReference>
<keyword evidence="5" id="KW-0067">ATP-binding</keyword>
<evidence type="ECO:0000256" key="2">
    <source>
        <dbReference type="ARBA" id="ARBA00006269"/>
    </source>
</evidence>
<dbReference type="InterPro" id="IPR027417">
    <property type="entry name" value="P-loop_NTPase"/>
</dbReference>
<feature type="domain" description="Orc1-like AAA ATPase" evidence="7">
    <location>
        <begin position="7"/>
        <end position="141"/>
    </location>
</feature>
<name>A0AAW1CKP1_9HEMI</name>
<keyword evidence="6" id="KW-0539">Nucleus</keyword>
<dbReference type="InterPro" id="IPR047088">
    <property type="entry name" value="ORC5_C"/>
</dbReference>
<evidence type="ECO:0008006" key="12">
    <source>
        <dbReference type="Google" id="ProtNLM"/>
    </source>
</evidence>
<dbReference type="Proteomes" id="UP001461498">
    <property type="component" value="Unassembled WGS sequence"/>
</dbReference>
<dbReference type="SUPFAM" id="SSF52540">
    <property type="entry name" value="P-loop containing nucleoside triphosphate hydrolases"/>
    <property type="match status" value="1"/>
</dbReference>
<dbReference type="Gene3D" id="3.40.50.300">
    <property type="entry name" value="P-loop containing nucleotide triphosphate hydrolases"/>
    <property type="match status" value="1"/>
</dbReference>
<evidence type="ECO:0000256" key="6">
    <source>
        <dbReference type="ARBA" id="ARBA00023242"/>
    </source>
</evidence>
<evidence type="ECO:0000313" key="10">
    <source>
        <dbReference type="EMBL" id="KAK9497022.1"/>
    </source>
</evidence>
<evidence type="ECO:0000256" key="4">
    <source>
        <dbReference type="ARBA" id="ARBA00022741"/>
    </source>
</evidence>
<gene>
    <name evidence="10" type="ORF">O3M35_012814</name>
</gene>
<evidence type="ECO:0000259" key="9">
    <source>
        <dbReference type="Pfam" id="PF21639"/>
    </source>
</evidence>
<dbReference type="AlphaFoldDB" id="A0AAW1CKP1"/>
<accession>A0AAW1CKP1</accession>
<dbReference type="Pfam" id="PF14630">
    <property type="entry name" value="ORC5_C"/>
    <property type="match status" value="1"/>
</dbReference>
<evidence type="ECO:0000256" key="5">
    <source>
        <dbReference type="ARBA" id="ARBA00022840"/>
    </source>
</evidence>
<evidence type="ECO:0000256" key="3">
    <source>
        <dbReference type="ARBA" id="ARBA00022705"/>
    </source>
</evidence>
<proteinExistence type="inferred from homology"/>
<dbReference type="Pfam" id="PF21639">
    <property type="entry name" value="ORC5_lid"/>
    <property type="match status" value="1"/>
</dbReference>
<dbReference type="PANTHER" id="PTHR12705:SF0">
    <property type="entry name" value="ORIGIN RECOGNITION COMPLEX SUBUNIT 5"/>
    <property type="match status" value="1"/>
</dbReference>
<dbReference type="Pfam" id="PF13191">
    <property type="entry name" value="AAA_16"/>
    <property type="match status" value="1"/>
</dbReference>
<keyword evidence="11" id="KW-1185">Reference proteome</keyword>
<dbReference type="InterPro" id="IPR020796">
    <property type="entry name" value="ORC5"/>
</dbReference>
<comment type="similarity">
    <text evidence="2">Belongs to the ORC5 family.</text>
</comment>
<evidence type="ECO:0000259" key="7">
    <source>
        <dbReference type="Pfam" id="PF13191"/>
    </source>
</evidence>
<protein>
    <recommendedName>
        <fullName evidence="12">Origin recognition complex subunit 5</fullName>
    </recommendedName>
</protein>
<comment type="caution">
    <text evidence="10">The sequence shown here is derived from an EMBL/GenBank/DDBJ whole genome shotgun (WGS) entry which is preliminary data.</text>
</comment>
<dbReference type="EMBL" id="JAPXFL010000022">
    <property type="protein sequence ID" value="KAK9497022.1"/>
    <property type="molecule type" value="Genomic_DNA"/>
</dbReference>
<comment type="subcellular location">
    <subcellularLocation>
        <location evidence="1">Nucleus</location>
    </subcellularLocation>
</comment>
<evidence type="ECO:0000256" key="1">
    <source>
        <dbReference type="ARBA" id="ARBA00004123"/>
    </source>
</evidence>
<dbReference type="InterPro" id="IPR041664">
    <property type="entry name" value="AAA_16"/>
</dbReference>
<dbReference type="GO" id="GO:0005664">
    <property type="term" value="C:nuclear origin of replication recognition complex"/>
    <property type="evidence" value="ECO:0007669"/>
    <property type="project" value="TreeGrafter"/>
</dbReference>
<dbReference type="PANTHER" id="PTHR12705">
    <property type="entry name" value="ORIGIN RECOGNITION COMPLEX SUBUNIT 5"/>
    <property type="match status" value="1"/>
</dbReference>
<dbReference type="InterPro" id="IPR048866">
    <property type="entry name" value="ORC5_lid"/>
</dbReference>
<reference evidence="10 11" key="1">
    <citation type="submission" date="2022-12" db="EMBL/GenBank/DDBJ databases">
        <title>Chromosome-level genome assembly of true bugs.</title>
        <authorList>
            <person name="Ma L."/>
            <person name="Li H."/>
        </authorList>
    </citation>
    <scope>NUCLEOTIDE SEQUENCE [LARGE SCALE GENOMIC DNA]</scope>
    <source>
        <strain evidence="10">Lab_2022b</strain>
    </source>
</reference>
<sequence>MEELFLNFPCRNKQIQLLNQFLGKKSRILPPLLYVYGQAAVGKTTILLEYLKTIKSNYAYINCIECYTNRLLLESILSQILDESIEEKCDNFMDFLHIMKNVSKDGRLFNETTVIVLDGIEYLHESTNGNSLAVFAKLQELTSIFSLCVIFVSKLLPEKFFLEPFYIPLHFPQYTRDDFFCIFKNYKPLECDDQFFESYLNAALTVFFRTTRDFTEMKNLVMSNFPKYCEPVEKGELIGTDVNGLWRHIVPRLKESLNSVYLGVVSRQNESISEKTEELITSKQSCVFDLPYYAKYLLIAAYLASYNSPKYDRLLFLKNHGKQKKRNIKSKAKDNLTNELLGPKLFPLDRLLSIFYRIMEDDKASLTVNLMSQIASLVELRLLARSGESSIENPKYKCLVGLECVDKVARTLGFNVHKYLME</sequence>
<evidence type="ECO:0000259" key="8">
    <source>
        <dbReference type="Pfam" id="PF14630"/>
    </source>
</evidence>
<dbReference type="GO" id="GO:0003688">
    <property type="term" value="F:DNA replication origin binding"/>
    <property type="evidence" value="ECO:0007669"/>
    <property type="project" value="TreeGrafter"/>
</dbReference>
<keyword evidence="4" id="KW-0547">Nucleotide-binding</keyword>